<evidence type="ECO:0000313" key="2">
    <source>
        <dbReference type="EMBL" id="MDO1449274.1"/>
    </source>
</evidence>
<dbReference type="SUPFAM" id="SSF75169">
    <property type="entry name" value="DsrEFH-like"/>
    <property type="match status" value="1"/>
</dbReference>
<keyword evidence="1" id="KW-1133">Transmembrane helix</keyword>
<keyword evidence="1" id="KW-0812">Transmembrane</keyword>
<organism evidence="2 3">
    <name type="scientific">Rhodocytophaga aerolata</name>
    <dbReference type="NCBI Taxonomy" id="455078"/>
    <lineage>
        <taxon>Bacteria</taxon>
        <taxon>Pseudomonadati</taxon>
        <taxon>Bacteroidota</taxon>
        <taxon>Cytophagia</taxon>
        <taxon>Cytophagales</taxon>
        <taxon>Rhodocytophagaceae</taxon>
        <taxon>Rhodocytophaga</taxon>
    </lineage>
</organism>
<evidence type="ECO:0000313" key="3">
    <source>
        <dbReference type="Proteomes" id="UP001168528"/>
    </source>
</evidence>
<dbReference type="PANTHER" id="PTHR37691:SF1">
    <property type="entry name" value="BLR3518 PROTEIN"/>
    <property type="match status" value="1"/>
</dbReference>
<protein>
    <submittedName>
        <fullName evidence="2">DsrE family protein</fullName>
    </submittedName>
</protein>
<feature type="transmembrane region" description="Helical" evidence="1">
    <location>
        <begin position="7"/>
        <end position="27"/>
    </location>
</feature>
<dbReference type="PANTHER" id="PTHR37691">
    <property type="entry name" value="BLR3518 PROTEIN"/>
    <property type="match status" value="1"/>
</dbReference>
<name>A0ABT8RD55_9BACT</name>
<accession>A0ABT8RD55</accession>
<dbReference type="EMBL" id="JAUKPO010000017">
    <property type="protein sequence ID" value="MDO1449274.1"/>
    <property type="molecule type" value="Genomic_DNA"/>
</dbReference>
<dbReference type="Proteomes" id="UP001168528">
    <property type="component" value="Unassembled WGS sequence"/>
</dbReference>
<reference evidence="2" key="1">
    <citation type="submission" date="2023-07" db="EMBL/GenBank/DDBJ databases">
        <title>The genome sequence of Rhodocytophaga aerolata KACC 12507.</title>
        <authorList>
            <person name="Zhang X."/>
        </authorList>
    </citation>
    <scope>NUCLEOTIDE SEQUENCE</scope>
    <source>
        <strain evidence="2">KACC 12507</strain>
    </source>
</reference>
<comment type="caution">
    <text evidence="2">The sequence shown here is derived from an EMBL/GenBank/DDBJ whole genome shotgun (WGS) entry which is preliminary data.</text>
</comment>
<dbReference type="Gene3D" id="3.40.1260.10">
    <property type="entry name" value="DsrEFH-like"/>
    <property type="match status" value="1"/>
</dbReference>
<keyword evidence="3" id="KW-1185">Reference proteome</keyword>
<evidence type="ECO:0000256" key="1">
    <source>
        <dbReference type="SAM" id="Phobius"/>
    </source>
</evidence>
<sequence>MNLNKNISINLWVAILVLVSMTLLALVPKNNSVPTSEKQQRHRIVFQLSSADTLTQRGLLKNLQNLLTEWPDAQIEVVNHSQGLDFVLAKESLFSKEISGFIKKGVVFAACENTLKSRKLDKFALLPGITTVPSGVAEIVKKQEEGWSYLKAGN</sequence>
<dbReference type="Pfam" id="PF02635">
    <property type="entry name" value="DsrE"/>
    <property type="match status" value="1"/>
</dbReference>
<gene>
    <name evidence="2" type="ORF">Q0590_23555</name>
</gene>
<keyword evidence="1" id="KW-0472">Membrane</keyword>
<proteinExistence type="predicted"/>
<dbReference type="InterPro" id="IPR027396">
    <property type="entry name" value="DsrEFH-like"/>
</dbReference>
<dbReference type="InterPro" id="IPR003787">
    <property type="entry name" value="Sulphur_relay_DsrE/F-like"/>
</dbReference>
<dbReference type="RefSeq" id="WP_302040075.1">
    <property type="nucleotide sequence ID" value="NZ_JAUKPO010000017.1"/>
</dbReference>